<name>A0ACC2TDT2_9FUNG</name>
<gene>
    <name evidence="1" type="ORF">DSO57_1024424</name>
</gene>
<dbReference type="Proteomes" id="UP001165960">
    <property type="component" value="Unassembled WGS sequence"/>
</dbReference>
<dbReference type="EMBL" id="QTSX02002972">
    <property type="protein sequence ID" value="KAJ9072708.1"/>
    <property type="molecule type" value="Genomic_DNA"/>
</dbReference>
<organism evidence="1 2">
    <name type="scientific">Entomophthora muscae</name>
    <dbReference type="NCBI Taxonomy" id="34485"/>
    <lineage>
        <taxon>Eukaryota</taxon>
        <taxon>Fungi</taxon>
        <taxon>Fungi incertae sedis</taxon>
        <taxon>Zoopagomycota</taxon>
        <taxon>Entomophthoromycotina</taxon>
        <taxon>Entomophthoromycetes</taxon>
        <taxon>Entomophthorales</taxon>
        <taxon>Entomophthoraceae</taxon>
        <taxon>Entomophthora</taxon>
    </lineage>
</organism>
<keyword evidence="2" id="KW-1185">Reference proteome</keyword>
<evidence type="ECO:0000313" key="1">
    <source>
        <dbReference type="EMBL" id="KAJ9072708.1"/>
    </source>
</evidence>
<evidence type="ECO:0000313" key="2">
    <source>
        <dbReference type="Proteomes" id="UP001165960"/>
    </source>
</evidence>
<reference evidence="1" key="1">
    <citation type="submission" date="2022-04" db="EMBL/GenBank/DDBJ databases">
        <title>Genome of the entomopathogenic fungus Entomophthora muscae.</title>
        <authorList>
            <person name="Elya C."/>
            <person name="Lovett B.R."/>
            <person name="Lee E."/>
            <person name="Macias A.M."/>
            <person name="Hajek A.E."/>
            <person name="De Bivort B.L."/>
            <person name="Kasson M.T."/>
            <person name="De Fine Licht H.H."/>
            <person name="Stajich J.E."/>
        </authorList>
    </citation>
    <scope>NUCLEOTIDE SEQUENCE</scope>
    <source>
        <strain evidence="1">Berkeley</strain>
    </source>
</reference>
<sequence>MLGCSLQKICKDDEFMLKTTCSPFSVLANLCQKNPEQPGCKERYAKLCSRDSVVKQCSDNPPLVYFSDTKKVEDLVDSICTNIVLNGCKTRLFTTDKMKLYSDLCISMSEMPQCKEFKSMCSDLGSDFPYCAGDLSASPYMLRYLHSGLSDYIMFRKWVPTSSFAYGGAFFAVITLGILYECLITVRSHCEASFSPLNISTLNEYSKRQLCIDAARCGLQFLETALAYALMIVSMTFNIGLFFAVILGLTIGTLIFARYRFYGNPKNSCGC</sequence>
<proteinExistence type="predicted"/>
<comment type="caution">
    <text evidence="1">The sequence shown here is derived from an EMBL/GenBank/DDBJ whole genome shotgun (WGS) entry which is preliminary data.</text>
</comment>
<protein>
    <submittedName>
        <fullName evidence="1">Uncharacterized protein</fullName>
    </submittedName>
</protein>
<accession>A0ACC2TDT2</accession>